<feature type="region of interest" description="Disordered" evidence="1">
    <location>
        <begin position="1"/>
        <end position="76"/>
    </location>
</feature>
<name>A0A1M6YN90_9BURK</name>
<proteinExistence type="predicted"/>
<dbReference type="EMBL" id="FRAB01000074">
    <property type="protein sequence ID" value="SHL19600.1"/>
    <property type="molecule type" value="Genomic_DNA"/>
</dbReference>
<dbReference type="Proteomes" id="UP000184395">
    <property type="component" value="Unassembled WGS sequence"/>
</dbReference>
<organism evidence="2 3">
    <name type="scientific">Paraburkholderia terricola</name>
    <dbReference type="NCBI Taxonomy" id="169427"/>
    <lineage>
        <taxon>Bacteria</taxon>
        <taxon>Pseudomonadati</taxon>
        <taxon>Pseudomonadota</taxon>
        <taxon>Betaproteobacteria</taxon>
        <taxon>Burkholderiales</taxon>
        <taxon>Burkholderiaceae</taxon>
        <taxon>Paraburkholderia</taxon>
    </lineage>
</organism>
<gene>
    <name evidence="2" type="ORF">SAMN05192548_10741</name>
</gene>
<reference evidence="2 3" key="1">
    <citation type="submission" date="2016-11" db="EMBL/GenBank/DDBJ databases">
        <authorList>
            <person name="Jaros S."/>
            <person name="Januszkiewicz K."/>
            <person name="Wedrychowicz H."/>
        </authorList>
    </citation>
    <scope>NUCLEOTIDE SEQUENCE [LARGE SCALE GENOMIC DNA]</scope>
    <source>
        <strain evidence="2 3">LMG 20594</strain>
    </source>
</reference>
<evidence type="ECO:0000256" key="1">
    <source>
        <dbReference type="SAM" id="MobiDB-lite"/>
    </source>
</evidence>
<evidence type="ECO:0000313" key="3">
    <source>
        <dbReference type="Proteomes" id="UP000184395"/>
    </source>
</evidence>
<feature type="compositionally biased region" description="Low complexity" evidence="1">
    <location>
        <begin position="1"/>
        <end position="12"/>
    </location>
</feature>
<feature type="compositionally biased region" description="Pro residues" evidence="1">
    <location>
        <begin position="20"/>
        <end position="51"/>
    </location>
</feature>
<dbReference type="AlphaFoldDB" id="A0A1M6YN90"/>
<protein>
    <submittedName>
        <fullName evidence="2">Uncharacterized protein</fullName>
    </submittedName>
</protein>
<evidence type="ECO:0000313" key="2">
    <source>
        <dbReference type="EMBL" id="SHL19600.1"/>
    </source>
</evidence>
<accession>A0A1M6YN90</accession>
<sequence>MPHHAAASALPLHAHRPEPIEPPSPPNTPGEPDIIPNPTPEPAEPVPPPIGDPAATHPGATGLSASAARHATLTRPARRAPYWRGEFMYLLQSRRIFYRQSGAMKP</sequence>